<dbReference type="InterPro" id="IPR025995">
    <property type="entry name" value="Tudor-knot"/>
</dbReference>
<evidence type="ECO:0000313" key="3">
    <source>
        <dbReference type="EMBL" id="CAA7027122.1"/>
    </source>
</evidence>
<proteinExistence type="predicted"/>
<name>A0A6D2IFM1_9BRAS</name>
<feature type="compositionally biased region" description="Polar residues" evidence="1">
    <location>
        <begin position="1"/>
        <end position="36"/>
    </location>
</feature>
<dbReference type="InterPro" id="IPR016197">
    <property type="entry name" value="Chromo-like_dom_sf"/>
</dbReference>
<dbReference type="InterPro" id="IPR000953">
    <property type="entry name" value="Chromo/chromo_shadow_dom"/>
</dbReference>
<dbReference type="SUPFAM" id="SSF54160">
    <property type="entry name" value="Chromo domain-like"/>
    <property type="match status" value="1"/>
</dbReference>
<evidence type="ECO:0000313" key="4">
    <source>
        <dbReference type="Proteomes" id="UP000467841"/>
    </source>
</evidence>
<dbReference type="AlphaFoldDB" id="A0A6D2IFM1"/>
<dbReference type="SMART" id="SM00298">
    <property type="entry name" value="CHROMO"/>
    <property type="match status" value="1"/>
</dbReference>
<evidence type="ECO:0000256" key="1">
    <source>
        <dbReference type="SAM" id="MobiDB-lite"/>
    </source>
</evidence>
<protein>
    <recommendedName>
        <fullName evidence="2">Chromo domain-containing protein</fullName>
    </recommendedName>
</protein>
<keyword evidence="4" id="KW-1185">Reference proteome</keyword>
<accession>A0A6D2IFM1</accession>
<reference evidence="3" key="1">
    <citation type="submission" date="2020-01" db="EMBL/GenBank/DDBJ databases">
        <authorList>
            <person name="Mishra B."/>
        </authorList>
    </citation>
    <scope>NUCLEOTIDE SEQUENCE [LARGE SCALE GENOMIC DNA]</scope>
</reference>
<dbReference type="Pfam" id="PF11717">
    <property type="entry name" value="Tudor-knot"/>
    <property type="match status" value="1"/>
</dbReference>
<dbReference type="Proteomes" id="UP000467841">
    <property type="component" value="Unassembled WGS sequence"/>
</dbReference>
<dbReference type="CDD" id="cd18642">
    <property type="entry name" value="CBD_MOF_like"/>
    <property type="match status" value="1"/>
</dbReference>
<sequence length="143" mass="15974">MGASSAITETNGTASSPSSNHKPPATNGGNAPSPHSTPLAPEQAISVYDPSKKRKMAMLPLEVGTRVMCRWRDGKHHPVKVIERRRIHNGGHNDYEYYVHYTEFNRRLDEWTQLDQLDLGSVECAVDEKVEDKVALLVSLHEL</sequence>
<evidence type="ECO:0000259" key="2">
    <source>
        <dbReference type="SMART" id="SM00298"/>
    </source>
</evidence>
<organism evidence="3 4">
    <name type="scientific">Microthlaspi erraticum</name>
    <dbReference type="NCBI Taxonomy" id="1685480"/>
    <lineage>
        <taxon>Eukaryota</taxon>
        <taxon>Viridiplantae</taxon>
        <taxon>Streptophyta</taxon>
        <taxon>Embryophyta</taxon>
        <taxon>Tracheophyta</taxon>
        <taxon>Spermatophyta</taxon>
        <taxon>Magnoliopsida</taxon>
        <taxon>eudicotyledons</taxon>
        <taxon>Gunneridae</taxon>
        <taxon>Pentapetalae</taxon>
        <taxon>rosids</taxon>
        <taxon>malvids</taxon>
        <taxon>Brassicales</taxon>
        <taxon>Brassicaceae</taxon>
        <taxon>Coluteocarpeae</taxon>
        <taxon>Microthlaspi</taxon>
    </lineage>
</organism>
<dbReference type="OrthoDB" id="1482431at2759"/>
<feature type="domain" description="Chromo" evidence="2">
    <location>
        <begin position="75"/>
        <end position="134"/>
    </location>
</feature>
<comment type="caution">
    <text evidence="3">The sequence shown here is derived from an EMBL/GenBank/DDBJ whole genome shotgun (WGS) entry which is preliminary data.</text>
</comment>
<dbReference type="Gene3D" id="2.30.30.140">
    <property type="match status" value="1"/>
</dbReference>
<feature type="region of interest" description="Disordered" evidence="1">
    <location>
        <begin position="1"/>
        <end position="47"/>
    </location>
</feature>
<dbReference type="EMBL" id="CACVBM020001052">
    <property type="protein sequence ID" value="CAA7027122.1"/>
    <property type="molecule type" value="Genomic_DNA"/>
</dbReference>
<gene>
    <name evidence="3" type="ORF">MERR_LOCUS14357</name>
</gene>